<evidence type="ECO:0000256" key="1">
    <source>
        <dbReference type="SAM" id="Phobius"/>
    </source>
</evidence>
<feature type="transmembrane region" description="Helical" evidence="1">
    <location>
        <begin position="105"/>
        <end position="126"/>
    </location>
</feature>
<sequence>MLNTSSNETYEEARRQLQICNACRYCEGYCSAFPAITRLRAFADGDITQIANLCHNCRGCYYACQYTEPHEFALNLPQALAKTRTESWQAHSWPAPLGAVFQRNAVSSVFITIVAVAALMLLIRALPAASGDGFYAVLSHGAMVALFAPLFLFPLICLFVGLKRYWKDIGGERITLAHLKDAISQAATLRNLSGGHGEGCNFESQDRFSQARRHAHHAVMYGFLLCFASTSSGTLLHYGFDLPAPYGFWSLPKLLGLSGGLLMTLGCIVMLTLKAKADAALSNPETHGADQAFVGLLGFVGASGLALYGLGSTAAMPALLALHLGAVAAFFVLTPYTKMAHGFFRLAALVRDAQQRP</sequence>
<protein>
    <submittedName>
        <fullName evidence="2">Tricarballylate utilization 4Fe-4S protein TcuB</fullName>
    </submittedName>
</protein>
<keyword evidence="3" id="KW-1185">Reference proteome</keyword>
<dbReference type="InterPro" id="IPR036197">
    <property type="entry name" value="NarG-like_sf"/>
</dbReference>
<feature type="transmembrane region" description="Helical" evidence="1">
    <location>
        <begin position="246"/>
        <end position="271"/>
    </location>
</feature>
<dbReference type="NCBIfam" id="TIGR02484">
    <property type="entry name" value="CitB"/>
    <property type="match status" value="1"/>
</dbReference>
<reference evidence="2 3" key="1">
    <citation type="submission" date="2023-01" db="EMBL/GenBank/DDBJ databases">
        <title>Thalassococcus onchidii sp. nov., isolated from a marine invertebrate from the South China Sea.</title>
        <authorList>
            <person name="Xu S."/>
            <person name="Liu Z."/>
            <person name="Xu Y."/>
        </authorList>
    </citation>
    <scope>NUCLEOTIDE SEQUENCE [LARGE SCALE GENOMIC DNA]</scope>
    <source>
        <strain evidence="2 3">KCTC 32084</strain>
    </source>
</reference>
<evidence type="ECO:0000313" key="2">
    <source>
        <dbReference type="EMBL" id="MDA7423628.1"/>
    </source>
</evidence>
<keyword evidence="1" id="KW-0472">Membrane</keyword>
<proteinExistence type="predicted"/>
<feature type="transmembrane region" description="Helical" evidence="1">
    <location>
        <begin position="316"/>
        <end position="336"/>
    </location>
</feature>
<dbReference type="EMBL" id="JAQIOY010000001">
    <property type="protein sequence ID" value="MDA7423628.1"/>
    <property type="molecule type" value="Genomic_DNA"/>
</dbReference>
<evidence type="ECO:0000313" key="3">
    <source>
        <dbReference type="Proteomes" id="UP001210720"/>
    </source>
</evidence>
<feature type="transmembrane region" description="Helical" evidence="1">
    <location>
        <begin position="292"/>
        <end position="310"/>
    </location>
</feature>
<gene>
    <name evidence="2" type="primary">tcuB</name>
    <name evidence="2" type="ORF">PFY00_02700</name>
</gene>
<dbReference type="Proteomes" id="UP001210720">
    <property type="component" value="Unassembled WGS sequence"/>
</dbReference>
<accession>A0ABT4XP50</accession>
<feature type="transmembrane region" description="Helical" evidence="1">
    <location>
        <begin position="218"/>
        <end position="240"/>
    </location>
</feature>
<dbReference type="InterPro" id="IPR012830">
    <property type="entry name" value="Citrate_utilization_prot_B"/>
</dbReference>
<keyword evidence="1" id="KW-0812">Transmembrane</keyword>
<dbReference type="SUPFAM" id="SSF103501">
    <property type="entry name" value="Respiratory nitrate reductase 1 gamma chain"/>
    <property type="match status" value="1"/>
</dbReference>
<dbReference type="SUPFAM" id="SSF54862">
    <property type="entry name" value="4Fe-4S ferredoxins"/>
    <property type="match status" value="1"/>
</dbReference>
<dbReference type="RefSeq" id="WP_271430969.1">
    <property type="nucleotide sequence ID" value="NZ_JAQIOY010000001.1"/>
</dbReference>
<name>A0ABT4XP50_9RHOB</name>
<feature type="transmembrane region" description="Helical" evidence="1">
    <location>
        <begin position="138"/>
        <end position="162"/>
    </location>
</feature>
<comment type="caution">
    <text evidence="2">The sequence shown here is derived from an EMBL/GenBank/DDBJ whole genome shotgun (WGS) entry which is preliminary data.</text>
</comment>
<keyword evidence="1" id="KW-1133">Transmembrane helix</keyword>
<organism evidence="2 3">
    <name type="scientific">Thalassococcus lentus</name>
    <dbReference type="NCBI Taxonomy" id="1210524"/>
    <lineage>
        <taxon>Bacteria</taxon>
        <taxon>Pseudomonadati</taxon>
        <taxon>Pseudomonadota</taxon>
        <taxon>Alphaproteobacteria</taxon>
        <taxon>Rhodobacterales</taxon>
        <taxon>Roseobacteraceae</taxon>
        <taxon>Thalassococcus</taxon>
    </lineage>
</organism>